<keyword evidence="3" id="KW-1185">Reference proteome</keyword>
<evidence type="ECO:0000313" key="3">
    <source>
        <dbReference type="Proteomes" id="UP000094236"/>
    </source>
</evidence>
<feature type="compositionally biased region" description="Acidic residues" evidence="1">
    <location>
        <begin position="80"/>
        <end position="102"/>
    </location>
</feature>
<feature type="compositionally biased region" description="Basic and acidic residues" evidence="1">
    <location>
        <begin position="41"/>
        <end position="52"/>
    </location>
</feature>
<organism evidence="2 3">
    <name type="scientific">Pachysolen tannophilus NRRL Y-2460</name>
    <dbReference type="NCBI Taxonomy" id="669874"/>
    <lineage>
        <taxon>Eukaryota</taxon>
        <taxon>Fungi</taxon>
        <taxon>Dikarya</taxon>
        <taxon>Ascomycota</taxon>
        <taxon>Saccharomycotina</taxon>
        <taxon>Pichiomycetes</taxon>
        <taxon>Pachysolenaceae</taxon>
        <taxon>Pachysolen</taxon>
    </lineage>
</organism>
<gene>
    <name evidence="2" type="ORF">PACTADRAFT_120</name>
</gene>
<dbReference type="EMBL" id="KV454011">
    <property type="protein sequence ID" value="ODV97605.1"/>
    <property type="molecule type" value="Genomic_DNA"/>
</dbReference>
<evidence type="ECO:0000313" key="2">
    <source>
        <dbReference type="EMBL" id="ODV97605.1"/>
    </source>
</evidence>
<dbReference type="Proteomes" id="UP000094236">
    <property type="component" value="Unassembled WGS sequence"/>
</dbReference>
<proteinExistence type="predicted"/>
<sequence>MSQEEEKLYHEEIEVDESNSGENLISEDKPGDLGETNTEVTDAKDTDAKVTDAADEAEEAEEAGEAGEVSVANGDHNDNNDDNDDDDDDDDFSDLSDIDENELPAAYLADKELLKLSRHKRKTDDSREDETNSDRINEDQSRAKEKKRAKNRRTDVEEEFKDSAPLIENEDELTKKRRLLEEKIGYGIEK</sequence>
<name>A0A1E4U0T7_PACTA</name>
<feature type="compositionally biased region" description="Basic and acidic residues" evidence="1">
    <location>
        <begin position="1"/>
        <end position="12"/>
    </location>
</feature>
<protein>
    <submittedName>
        <fullName evidence="2">Uncharacterized protein</fullName>
    </submittedName>
</protein>
<feature type="region of interest" description="Disordered" evidence="1">
    <location>
        <begin position="1"/>
        <end position="159"/>
    </location>
</feature>
<dbReference type="AlphaFoldDB" id="A0A1E4U0T7"/>
<reference evidence="3" key="1">
    <citation type="submission" date="2016-05" db="EMBL/GenBank/DDBJ databases">
        <title>Comparative genomics of biotechnologically important yeasts.</title>
        <authorList>
            <consortium name="DOE Joint Genome Institute"/>
            <person name="Riley R."/>
            <person name="Haridas S."/>
            <person name="Wolfe K.H."/>
            <person name="Lopes M.R."/>
            <person name="Hittinger C.T."/>
            <person name="Goker M."/>
            <person name="Salamov A."/>
            <person name="Wisecaver J."/>
            <person name="Long T.M."/>
            <person name="Aerts A.L."/>
            <person name="Barry K."/>
            <person name="Choi C."/>
            <person name="Clum A."/>
            <person name="Coughlan A.Y."/>
            <person name="Deshpande S."/>
            <person name="Douglass A.P."/>
            <person name="Hanson S.J."/>
            <person name="Klenk H.-P."/>
            <person name="Labutti K."/>
            <person name="Lapidus A."/>
            <person name="Lindquist E."/>
            <person name="Lipzen A."/>
            <person name="Meier-Kolthoff J.P."/>
            <person name="Ohm R.A."/>
            <person name="Otillar R.P."/>
            <person name="Pangilinan J."/>
            <person name="Peng Y."/>
            <person name="Rokas A."/>
            <person name="Rosa C.A."/>
            <person name="Scheuner C."/>
            <person name="Sibirny A.A."/>
            <person name="Slot J.C."/>
            <person name="Stielow J.B."/>
            <person name="Sun H."/>
            <person name="Kurtzman C.P."/>
            <person name="Blackwell M."/>
            <person name="Grigoriev I.V."/>
            <person name="Jeffries T.W."/>
        </authorList>
    </citation>
    <scope>NUCLEOTIDE SEQUENCE [LARGE SCALE GENOMIC DNA]</scope>
    <source>
        <strain evidence="3">NRRL Y-2460</strain>
    </source>
</reference>
<accession>A0A1E4U0T7</accession>
<feature type="compositionally biased region" description="Acidic residues" evidence="1">
    <location>
        <begin position="53"/>
        <end position="65"/>
    </location>
</feature>
<evidence type="ECO:0000256" key="1">
    <source>
        <dbReference type="SAM" id="MobiDB-lite"/>
    </source>
</evidence>
<feature type="compositionally biased region" description="Basic and acidic residues" evidence="1">
    <location>
        <begin position="122"/>
        <end position="143"/>
    </location>
</feature>